<keyword evidence="4" id="KW-1185">Reference proteome</keyword>
<proteinExistence type="predicted"/>
<dbReference type="Proteomes" id="UP000001514">
    <property type="component" value="Unassembled WGS sequence"/>
</dbReference>
<feature type="domain" description="DUF7722" evidence="2">
    <location>
        <begin position="106"/>
        <end position="152"/>
    </location>
</feature>
<name>D8RCI5_SELML</name>
<dbReference type="PANTHER" id="PTHR33513:SF21">
    <property type="entry name" value="JMJN DOMAIN-CONTAINING PROTEIN"/>
    <property type="match status" value="1"/>
</dbReference>
<evidence type="ECO:0000256" key="1">
    <source>
        <dbReference type="SAM" id="MobiDB-lite"/>
    </source>
</evidence>
<dbReference type="Gramene" id="EFJ29860">
    <property type="protein sequence ID" value="EFJ29860"/>
    <property type="gene ID" value="SELMODRAFT_440562"/>
</dbReference>
<gene>
    <name evidence="3" type="ORF">SELMODRAFT_440562</name>
</gene>
<dbReference type="PANTHER" id="PTHR33513">
    <property type="entry name" value="OS06G0523300 PROTEIN"/>
    <property type="match status" value="1"/>
</dbReference>
<dbReference type="EMBL" id="GL377576">
    <property type="protein sequence ID" value="EFJ29860.1"/>
    <property type="molecule type" value="Genomic_DNA"/>
</dbReference>
<dbReference type="OrthoDB" id="1932905at2759"/>
<sequence length="158" mass="17977">MPASSAFDSSPIRDGAPPVRNFSLSNLPVVRQIVDLVYDPDKKAQVDRDGYAEEIDLGEKPAMMRRQWSVEDFATISDGQHLGRCPYSSVVKNPGVPYEFQMPLHYPRFSKQQYATMPEWQIDRLLEEYGLPASAMGTLEEKREYAVGAFLWRDQSSN</sequence>
<dbReference type="eggNOG" id="ENOG502S714">
    <property type="taxonomic scope" value="Eukaryota"/>
</dbReference>
<evidence type="ECO:0000313" key="4">
    <source>
        <dbReference type="Proteomes" id="UP000001514"/>
    </source>
</evidence>
<feature type="region of interest" description="Disordered" evidence="1">
    <location>
        <begin position="1"/>
        <end position="20"/>
    </location>
</feature>
<dbReference type="InterPro" id="IPR056139">
    <property type="entry name" value="DUF7722"/>
</dbReference>
<accession>D8RCI5</accession>
<reference evidence="3 4" key="1">
    <citation type="journal article" date="2011" name="Science">
        <title>The Selaginella genome identifies genetic changes associated with the evolution of vascular plants.</title>
        <authorList>
            <person name="Banks J.A."/>
            <person name="Nishiyama T."/>
            <person name="Hasebe M."/>
            <person name="Bowman J.L."/>
            <person name="Gribskov M."/>
            <person name="dePamphilis C."/>
            <person name="Albert V.A."/>
            <person name="Aono N."/>
            <person name="Aoyama T."/>
            <person name="Ambrose B.A."/>
            <person name="Ashton N.W."/>
            <person name="Axtell M.J."/>
            <person name="Barker E."/>
            <person name="Barker M.S."/>
            <person name="Bennetzen J.L."/>
            <person name="Bonawitz N.D."/>
            <person name="Chapple C."/>
            <person name="Cheng C."/>
            <person name="Correa L.G."/>
            <person name="Dacre M."/>
            <person name="DeBarry J."/>
            <person name="Dreyer I."/>
            <person name="Elias M."/>
            <person name="Engstrom E.M."/>
            <person name="Estelle M."/>
            <person name="Feng L."/>
            <person name="Finet C."/>
            <person name="Floyd S.K."/>
            <person name="Frommer W.B."/>
            <person name="Fujita T."/>
            <person name="Gramzow L."/>
            <person name="Gutensohn M."/>
            <person name="Harholt J."/>
            <person name="Hattori M."/>
            <person name="Heyl A."/>
            <person name="Hirai T."/>
            <person name="Hiwatashi Y."/>
            <person name="Ishikawa M."/>
            <person name="Iwata M."/>
            <person name="Karol K.G."/>
            <person name="Koehler B."/>
            <person name="Kolukisaoglu U."/>
            <person name="Kubo M."/>
            <person name="Kurata T."/>
            <person name="Lalonde S."/>
            <person name="Li K."/>
            <person name="Li Y."/>
            <person name="Litt A."/>
            <person name="Lyons E."/>
            <person name="Manning G."/>
            <person name="Maruyama T."/>
            <person name="Michael T.P."/>
            <person name="Mikami K."/>
            <person name="Miyazaki S."/>
            <person name="Morinaga S."/>
            <person name="Murata T."/>
            <person name="Mueller-Roeber B."/>
            <person name="Nelson D.R."/>
            <person name="Obara M."/>
            <person name="Oguri Y."/>
            <person name="Olmstead R.G."/>
            <person name="Onodera N."/>
            <person name="Petersen B.L."/>
            <person name="Pils B."/>
            <person name="Prigge M."/>
            <person name="Rensing S.A."/>
            <person name="Riano-Pachon D.M."/>
            <person name="Roberts A.W."/>
            <person name="Sato Y."/>
            <person name="Scheller H.V."/>
            <person name="Schulz B."/>
            <person name="Schulz C."/>
            <person name="Shakirov E.V."/>
            <person name="Shibagaki N."/>
            <person name="Shinohara N."/>
            <person name="Shippen D.E."/>
            <person name="Soerensen I."/>
            <person name="Sotooka R."/>
            <person name="Sugimoto N."/>
            <person name="Sugita M."/>
            <person name="Sumikawa N."/>
            <person name="Tanurdzic M."/>
            <person name="Theissen G."/>
            <person name="Ulvskov P."/>
            <person name="Wakazuki S."/>
            <person name="Weng J.K."/>
            <person name="Willats W.W."/>
            <person name="Wipf D."/>
            <person name="Wolf P.G."/>
            <person name="Yang L."/>
            <person name="Zimmer A.D."/>
            <person name="Zhu Q."/>
            <person name="Mitros T."/>
            <person name="Hellsten U."/>
            <person name="Loque D."/>
            <person name="Otillar R."/>
            <person name="Salamov A."/>
            <person name="Schmutz J."/>
            <person name="Shapiro H."/>
            <person name="Lindquist E."/>
            <person name="Lucas S."/>
            <person name="Rokhsar D."/>
            <person name="Grigoriev I.V."/>
        </authorList>
    </citation>
    <scope>NUCLEOTIDE SEQUENCE [LARGE SCALE GENOMIC DNA]</scope>
</reference>
<dbReference type="HOGENOM" id="CLU_1761935_0_0_1"/>
<dbReference type="InParanoid" id="D8RCI5"/>
<evidence type="ECO:0000313" key="3">
    <source>
        <dbReference type="EMBL" id="EFJ29860.1"/>
    </source>
</evidence>
<protein>
    <recommendedName>
        <fullName evidence="2">DUF7722 domain-containing protein</fullName>
    </recommendedName>
</protein>
<organism evidence="4">
    <name type="scientific">Selaginella moellendorffii</name>
    <name type="common">Spikemoss</name>
    <dbReference type="NCBI Taxonomy" id="88036"/>
    <lineage>
        <taxon>Eukaryota</taxon>
        <taxon>Viridiplantae</taxon>
        <taxon>Streptophyta</taxon>
        <taxon>Embryophyta</taxon>
        <taxon>Tracheophyta</taxon>
        <taxon>Lycopodiopsida</taxon>
        <taxon>Selaginellales</taxon>
        <taxon>Selaginellaceae</taxon>
        <taxon>Selaginella</taxon>
    </lineage>
</organism>
<evidence type="ECO:0000259" key="2">
    <source>
        <dbReference type="Pfam" id="PF24847"/>
    </source>
</evidence>
<dbReference type="Pfam" id="PF24847">
    <property type="entry name" value="DUF7722"/>
    <property type="match status" value="1"/>
</dbReference>
<dbReference type="KEGG" id="smo:SELMODRAFT_440562"/>
<dbReference type="AlphaFoldDB" id="D8RCI5"/>